<name>A0A1R2D3G7_9CILI</name>
<protein>
    <recommendedName>
        <fullName evidence="4">PUM-HD domain-containing protein</fullName>
    </recommendedName>
</protein>
<dbReference type="FunFam" id="1.25.10.10:FF:000237">
    <property type="entry name" value="Pumilio homolog 9"/>
    <property type="match status" value="1"/>
</dbReference>
<dbReference type="PROSITE" id="PS50303">
    <property type="entry name" value="PUM_HD"/>
    <property type="match status" value="1"/>
</dbReference>
<evidence type="ECO:0000256" key="1">
    <source>
        <dbReference type="ARBA" id="ARBA00022737"/>
    </source>
</evidence>
<dbReference type="GO" id="GO:0003729">
    <property type="term" value="F:mRNA binding"/>
    <property type="evidence" value="ECO:0007669"/>
    <property type="project" value="TreeGrafter"/>
</dbReference>
<evidence type="ECO:0000313" key="5">
    <source>
        <dbReference type="EMBL" id="OMJ95756.1"/>
    </source>
</evidence>
<evidence type="ECO:0000313" key="6">
    <source>
        <dbReference type="Proteomes" id="UP000187209"/>
    </source>
</evidence>
<reference evidence="5 6" key="1">
    <citation type="submission" date="2016-11" db="EMBL/GenBank/DDBJ databases">
        <title>The macronuclear genome of Stentor coeruleus: a giant cell with tiny introns.</title>
        <authorList>
            <person name="Slabodnick M."/>
            <person name="Ruby J.G."/>
            <person name="Reiff S.B."/>
            <person name="Swart E.C."/>
            <person name="Gosai S."/>
            <person name="Prabakaran S."/>
            <person name="Witkowska E."/>
            <person name="Larue G.E."/>
            <person name="Fisher S."/>
            <person name="Freeman R.M."/>
            <person name="Gunawardena J."/>
            <person name="Chu W."/>
            <person name="Stover N.A."/>
            <person name="Gregory B.D."/>
            <person name="Nowacki M."/>
            <person name="Derisi J."/>
            <person name="Roy S.W."/>
            <person name="Marshall W.F."/>
            <person name="Sood P."/>
        </authorList>
    </citation>
    <scope>NUCLEOTIDE SEQUENCE [LARGE SCALE GENOMIC DNA]</scope>
    <source>
        <strain evidence="5">WM001</strain>
    </source>
</reference>
<evidence type="ECO:0000259" key="4">
    <source>
        <dbReference type="PROSITE" id="PS50303"/>
    </source>
</evidence>
<feature type="region of interest" description="Disordered" evidence="3">
    <location>
        <begin position="1"/>
        <end position="22"/>
    </location>
</feature>
<dbReference type="SUPFAM" id="SSF48371">
    <property type="entry name" value="ARM repeat"/>
    <property type="match status" value="1"/>
</dbReference>
<dbReference type="GO" id="GO:0010608">
    <property type="term" value="P:post-transcriptional regulation of gene expression"/>
    <property type="evidence" value="ECO:0007669"/>
    <property type="project" value="TreeGrafter"/>
</dbReference>
<evidence type="ECO:0000256" key="3">
    <source>
        <dbReference type="SAM" id="MobiDB-lite"/>
    </source>
</evidence>
<dbReference type="AlphaFoldDB" id="A0A1R2D3G7"/>
<dbReference type="PANTHER" id="PTHR12537">
    <property type="entry name" value="RNA BINDING PROTEIN PUMILIO-RELATED"/>
    <property type="match status" value="1"/>
</dbReference>
<feature type="repeat" description="Pumilio" evidence="2">
    <location>
        <begin position="294"/>
        <end position="330"/>
    </location>
</feature>
<dbReference type="PROSITE" id="PS50302">
    <property type="entry name" value="PUM"/>
    <property type="match status" value="6"/>
</dbReference>
<feature type="repeat" description="Pumilio" evidence="2">
    <location>
        <begin position="185"/>
        <end position="220"/>
    </location>
</feature>
<keyword evidence="1" id="KW-0677">Repeat</keyword>
<dbReference type="InterPro" id="IPR033712">
    <property type="entry name" value="Pumilio_RNA-bd"/>
</dbReference>
<accession>A0A1R2D3G7</accession>
<organism evidence="5 6">
    <name type="scientific">Stentor coeruleus</name>
    <dbReference type="NCBI Taxonomy" id="5963"/>
    <lineage>
        <taxon>Eukaryota</taxon>
        <taxon>Sar</taxon>
        <taxon>Alveolata</taxon>
        <taxon>Ciliophora</taxon>
        <taxon>Postciliodesmatophora</taxon>
        <taxon>Heterotrichea</taxon>
        <taxon>Heterotrichida</taxon>
        <taxon>Stentoridae</taxon>
        <taxon>Stentor</taxon>
    </lineage>
</organism>
<dbReference type="Proteomes" id="UP000187209">
    <property type="component" value="Unassembled WGS sequence"/>
</dbReference>
<dbReference type="InterPro" id="IPR016024">
    <property type="entry name" value="ARM-type_fold"/>
</dbReference>
<sequence length="478" mass="55063">MSSPYTKGFIGGSLPSRSTSAPPSIDSKMLFAIPYASEYISPFSDIRNDQMYEEFYEKFKEKLNIPPPLTDPLYIERSIIEENSRKYSDVSEGQSRSRSTSFLVSNVIDNCIKEEESPKNYNIKPTQDFTPTTYEEGFFPVYSSFTVQHIYSHAYDMSKDQIGCRLLQKKLEEKNPFTLQAIFEQIYIHIPEIMIDPFGNYFIQKLMEEGDENIIESIISLVKHQIPQIALDSHGTRAIQKLIEVVVKYPRHIASVILSLRNHEIMLIKDMNGNHVIQRCLNSLGYPHNEFIYETVCKNVYELATDRHGCCVLQRCIDAATPIQKNNLVDKIIECAVQLVQDAFGNYVVQYVIDLNSYDANGRLAMLFIQSMQVLAVQKFSSNVIEKCLQQNTSAIQQIMIQEISQPENLLRMINDQYANYVVQRALTLAEPALLNKMLKEIKSRAKELKRTQFGKRIYAKLSKKYSELSEKPVFRKQ</sequence>
<feature type="repeat" description="Pumilio" evidence="2">
    <location>
        <begin position="403"/>
        <end position="440"/>
    </location>
</feature>
<dbReference type="InterPro" id="IPR033133">
    <property type="entry name" value="PUM-HD"/>
</dbReference>
<feature type="repeat" description="Pumilio" evidence="2">
    <location>
        <begin position="149"/>
        <end position="184"/>
    </location>
</feature>
<comment type="caution">
    <text evidence="5">The sequence shown here is derived from an EMBL/GenBank/DDBJ whole genome shotgun (WGS) entry which is preliminary data.</text>
</comment>
<feature type="repeat" description="Pumilio" evidence="2">
    <location>
        <begin position="331"/>
        <end position="366"/>
    </location>
</feature>
<dbReference type="PANTHER" id="PTHR12537:SF13">
    <property type="entry name" value="PUMILIO HOMOLOGY DOMAIN FAMILY MEMBER 4"/>
    <property type="match status" value="1"/>
</dbReference>
<feature type="repeat" description="Pumilio" evidence="2">
    <location>
        <begin position="221"/>
        <end position="259"/>
    </location>
</feature>
<feature type="domain" description="PUM-HD" evidence="4">
    <location>
        <begin position="125"/>
        <end position="466"/>
    </location>
</feature>
<dbReference type="Gene3D" id="1.25.10.10">
    <property type="entry name" value="Leucine-rich Repeat Variant"/>
    <property type="match status" value="1"/>
</dbReference>
<dbReference type="SMART" id="SM00025">
    <property type="entry name" value="Pumilio"/>
    <property type="match status" value="8"/>
</dbReference>
<dbReference type="Pfam" id="PF00806">
    <property type="entry name" value="PUF"/>
    <property type="match status" value="8"/>
</dbReference>
<evidence type="ECO:0000256" key="2">
    <source>
        <dbReference type="PROSITE-ProRule" id="PRU00317"/>
    </source>
</evidence>
<dbReference type="EMBL" id="MPUH01000008">
    <property type="protein sequence ID" value="OMJ95756.1"/>
    <property type="molecule type" value="Genomic_DNA"/>
</dbReference>
<dbReference type="InterPro" id="IPR011989">
    <property type="entry name" value="ARM-like"/>
</dbReference>
<keyword evidence="6" id="KW-1185">Reference proteome</keyword>
<dbReference type="OrthoDB" id="313298at2759"/>
<dbReference type="GO" id="GO:0005737">
    <property type="term" value="C:cytoplasm"/>
    <property type="evidence" value="ECO:0007669"/>
    <property type="project" value="TreeGrafter"/>
</dbReference>
<gene>
    <name evidence="5" type="ORF">SteCoe_835</name>
</gene>
<proteinExistence type="predicted"/>
<dbReference type="InterPro" id="IPR001313">
    <property type="entry name" value="Pumilio_RNA-bd_rpt"/>
</dbReference>
<dbReference type="CDD" id="cd07920">
    <property type="entry name" value="Pumilio"/>
    <property type="match status" value="1"/>
</dbReference>